<feature type="region of interest" description="Disordered" evidence="1">
    <location>
        <begin position="1"/>
        <end position="41"/>
    </location>
</feature>
<evidence type="ECO:0000256" key="1">
    <source>
        <dbReference type="SAM" id="MobiDB-lite"/>
    </source>
</evidence>
<dbReference type="EMBL" id="HBEL01050406">
    <property type="protein sequence ID" value="CAD8427025.1"/>
    <property type="molecule type" value="Transcribed_RNA"/>
</dbReference>
<organism evidence="2">
    <name type="scientific">Proboscia inermis</name>
    <dbReference type="NCBI Taxonomy" id="420281"/>
    <lineage>
        <taxon>Eukaryota</taxon>
        <taxon>Sar</taxon>
        <taxon>Stramenopiles</taxon>
        <taxon>Ochrophyta</taxon>
        <taxon>Bacillariophyta</taxon>
        <taxon>Coscinodiscophyceae</taxon>
        <taxon>Rhizosoleniophycidae</taxon>
        <taxon>Rhizosoleniales</taxon>
        <taxon>Rhizosoleniaceae</taxon>
        <taxon>Proboscia</taxon>
    </lineage>
</organism>
<accession>A0A7S0GIX1</accession>
<name>A0A7S0GIX1_9STRA</name>
<dbReference type="AlphaFoldDB" id="A0A7S0GIX1"/>
<feature type="compositionally biased region" description="Low complexity" evidence="1">
    <location>
        <begin position="17"/>
        <end position="41"/>
    </location>
</feature>
<proteinExistence type="predicted"/>
<evidence type="ECO:0000313" key="2">
    <source>
        <dbReference type="EMBL" id="CAD8427025.1"/>
    </source>
</evidence>
<gene>
    <name evidence="2" type="ORF">PINE0816_LOCUS23190</name>
</gene>
<protein>
    <submittedName>
        <fullName evidence="2">Uncharacterized protein</fullName>
    </submittedName>
</protein>
<reference evidence="2" key="1">
    <citation type="submission" date="2021-01" db="EMBL/GenBank/DDBJ databases">
        <authorList>
            <person name="Corre E."/>
            <person name="Pelletier E."/>
            <person name="Niang G."/>
            <person name="Scheremetjew M."/>
            <person name="Finn R."/>
            <person name="Kale V."/>
            <person name="Holt S."/>
            <person name="Cochrane G."/>
            <person name="Meng A."/>
            <person name="Brown T."/>
            <person name="Cohen L."/>
        </authorList>
    </citation>
    <scope>NUCLEOTIDE SEQUENCE</scope>
    <source>
        <strain evidence="2">CCAP1064/1</strain>
    </source>
</reference>
<sequence length="198" mass="20749">MGIKQKACQEENNINTAASDDASISSKKSPNPVSSPTSFAGVASEAVGEAASAAAAAAAMTRDELARLASSSLDAIKGAMGDAIAQYPIAGELIQKVDCSQQVNGSMNYSSAPLQFGGSTSCMTSPTNPPPPSSVVVVADNCKTNNRVEGDAVGIQNWRMTKNIGTELLGSNDDYKSRIRVNNSLIDEDEEQEEHEEY</sequence>